<dbReference type="InterPro" id="IPR003593">
    <property type="entry name" value="AAA+_ATPase"/>
</dbReference>
<evidence type="ECO:0000256" key="2">
    <source>
        <dbReference type="ARBA" id="ARBA00022692"/>
    </source>
</evidence>
<evidence type="ECO:0000256" key="7">
    <source>
        <dbReference type="SAM" id="Phobius"/>
    </source>
</evidence>
<organism evidence="10 11">
    <name type="scientific">Albibacterium profundi</name>
    <dbReference type="NCBI Taxonomy" id="3134906"/>
    <lineage>
        <taxon>Bacteria</taxon>
        <taxon>Pseudomonadati</taxon>
        <taxon>Bacteroidota</taxon>
        <taxon>Sphingobacteriia</taxon>
        <taxon>Sphingobacteriales</taxon>
        <taxon>Sphingobacteriaceae</taxon>
        <taxon>Albibacterium</taxon>
    </lineage>
</organism>
<evidence type="ECO:0000313" key="10">
    <source>
        <dbReference type="EMBL" id="MFB5944682.1"/>
    </source>
</evidence>
<dbReference type="SUPFAM" id="SSF90123">
    <property type="entry name" value="ABC transporter transmembrane region"/>
    <property type="match status" value="1"/>
</dbReference>
<name>A0ABV5CAW8_9SPHI</name>
<evidence type="ECO:0000259" key="8">
    <source>
        <dbReference type="PROSITE" id="PS50893"/>
    </source>
</evidence>
<keyword evidence="11" id="KW-1185">Reference proteome</keyword>
<keyword evidence="6 7" id="KW-0472">Membrane</keyword>
<evidence type="ECO:0000256" key="3">
    <source>
        <dbReference type="ARBA" id="ARBA00022741"/>
    </source>
</evidence>
<dbReference type="Pfam" id="PF00664">
    <property type="entry name" value="ABC_membrane"/>
    <property type="match status" value="1"/>
</dbReference>
<dbReference type="InterPro" id="IPR036640">
    <property type="entry name" value="ABC1_TM_sf"/>
</dbReference>
<dbReference type="InterPro" id="IPR039421">
    <property type="entry name" value="Type_1_exporter"/>
</dbReference>
<feature type="transmembrane region" description="Helical" evidence="7">
    <location>
        <begin position="264"/>
        <end position="283"/>
    </location>
</feature>
<comment type="caution">
    <text evidence="10">The sequence shown here is derived from an EMBL/GenBank/DDBJ whole genome shotgun (WGS) entry which is preliminary data.</text>
</comment>
<feature type="domain" description="ABC transmembrane type-1" evidence="9">
    <location>
        <begin position="34"/>
        <end position="319"/>
    </location>
</feature>
<dbReference type="Gene3D" id="3.40.50.300">
    <property type="entry name" value="P-loop containing nucleotide triphosphate hydrolases"/>
    <property type="match status" value="1"/>
</dbReference>
<feature type="transmembrane region" description="Helical" evidence="7">
    <location>
        <begin position="146"/>
        <end position="170"/>
    </location>
</feature>
<proteinExistence type="predicted"/>
<dbReference type="RefSeq" id="WP_375556245.1">
    <property type="nucleotide sequence ID" value="NZ_JBBVGT010000002.1"/>
</dbReference>
<keyword evidence="5 7" id="KW-1133">Transmembrane helix</keyword>
<feature type="domain" description="ABC transporter" evidence="8">
    <location>
        <begin position="354"/>
        <end position="594"/>
    </location>
</feature>
<dbReference type="EMBL" id="JBBVGT010000002">
    <property type="protein sequence ID" value="MFB5944682.1"/>
    <property type="molecule type" value="Genomic_DNA"/>
</dbReference>
<dbReference type="InterPro" id="IPR011527">
    <property type="entry name" value="ABC1_TM_dom"/>
</dbReference>
<dbReference type="InterPro" id="IPR027417">
    <property type="entry name" value="P-loop_NTPase"/>
</dbReference>
<comment type="subcellular location">
    <subcellularLocation>
        <location evidence="1">Cell membrane</location>
        <topology evidence="1">Multi-pass membrane protein</topology>
    </subcellularLocation>
</comment>
<dbReference type="SMART" id="SM00382">
    <property type="entry name" value="AAA"/>
    <property type="match status" value="1"/>
</dbReference>
<dbReference type="Pfam" id="PF00005">
    <property type="entry name" value="ABC_tran"/>
    <property type="match status" value="1"/>
</dbReference>
<keyword evidence="4 10" id="KW-0067">ATP-binding</keyword>
<reference evidence="10 11" key="1">
    <citation type="submission" date="2024-04" db="EMBL/GenBank/DDBJ databases">
        <title>Albibacterium profundi sp. nov., isolated from sediment of the Challenger Deep of Mariana Trench.</title>
        <authorList>
            <person name="Wang Y."/>
        </authorList>
    </citation>
    <scope>NUCLEOTIDE SEQUENCE [LARGE SCALE GENOMIC DNA]</scope>
    <source>
        <strain evidence="10 11">RHL897</strain>
    </source>
</reference>
<sequence>MIRAAARRIRVIKSNLNVLHILKFIWKVSPKKTLISLGCILIETGIFFVSLYALKLLIDTVSENTDNIGGPEVINSLILAAVSGIAYIAIKSLSVYISEVQSQTIAEHISDEIHEKTIALDLAFYESPDYYDMLSRALNAGSDRPVAVINTLFEILKTIMSLVAFGMVLITIDWTLLPILALFVIPTMLVRISFADKFNAWRIRQTPLERQSQYYSTLITTEQHAKEVRSYDLGKYFKNAFMKVRMTLLGEKLKISKDRTKNEVITASLSSIGFFSCIAYIILGSRTNSIGDITVFLVIFPQSFTLLQNLSTHISTLYHHNIFINSIFELFELKPSLQEPQKAEPVKTHLPVNFEFKNVNFSYPNTSKKVLQDISFKVKSRQIISIVGMNGAGKTTLIKMLCRFYDPQAGQILMDGKDIRNYASKDYRKQIGMVFQDFAKYQVSAADNIRFGNLEKEFKLTEIKEAAEKSGANVFIEKFPKQYDNMMGRIFDNGHEVSIGQWQKLANARCLYSDARLLIFDEATSALDAQAEKEFFDDFRRHIGDRAAIIISHRHSAVKNADHIYVLSGGRISQSGTDEELLNQDGDYANLFKKDSELEPLKL</sequence>
<accession>A0ABV5CAW8</accession>
<evidence type="ECO:0000256" key="4">
    <source>
        <dbReference type="ARBA" id="ARBA00022840"/>
    </source>
</evidence>
<feature type="transmembrane region" description="Helical" evidence="7">
    <location>
        <begin position="33"/>
        <end position="53"/>
    </location>
</feature>
<evidence type="ECO:0000256" key="1">
    <source>
        <dbReference type="ARBA" id="ARBA00004651"/>
    </source>
</evidence>
<dbReference type="Gene3D" id="1.20.1560.10">
    <property type="entry name" value="ABC transporter type 1, transmembrane domain"/>
    <property type="match status" value="1"/>
</dbReference>
<evidence type="ECO:0000256" key="5">
    <source>
        <dbReference type="ARBA" id="ARBA00022989"/>
    </source>
</evidence>
<dbReference type="Proteomes" id="UP001580928">
    <property type="component" value="Unassembled WGS sequence"/>
</dbReference>
<dbReference type="PANTHER" id="PTHR43394:SF1">
    <property type="entry name" value="ATP-BINDING CASSETTE SUB-FAMILY B MEMBER 10, MITOCHONDRIAL"/>
    <property type="match status" value="1"/>
</dbReference>
<feature type="transmembrane region" description="Helical" evidence="7">
    <location>
        <begin position="73"/>
        <end position="90"/>
    </location>
</feature>
<evidence type="ECO:0000259" key="9">
    <source>
        <dbReference type="PROSITE" id="PS50929"/>
    </source>
</evidence>
<keyword evidence="2 7" id="KW-0812">Transmembrane</keyword>
<gene>
    <name evidence="10" type="ORF">WKR92_02430</name>
</gene>
<dbReference type="InterPro" id="IPR003439">
    <property type="entry name" value="ABC_transporter-like_ATP-bd"/>
</dbReference>
<dbReference type="PANTHER" id="PTHR43394">
    <property type="entry name" value="ATP-DEPENDENT PERMEASE MDL1, MITOCHONDRIAL"/>
    <property type="match status" value="1"/>
</dbReference>
<dbReference type="SUPFAM" id="SSF52540">
    <property type="entry name" value="P-loop containing nucleoside triphosphate hydrolases"/>
    <property type="match status" value="1"/>
</dbReference>
<dbReference type="PROSITE" id="PS50893">
    <property type="entry name" value="ABC_TRANSPORTER_2"/>
    <property type="match status" value="1"/>
</dbReference>
<protein>
    <submittedName>
        <fullName evidence="10">ABC transporter ATP-binding protein</fullName>
    </submittedName>
</protein>
<dbReference type="PROSITE" id="PS50929">
    <property type="entry name" value="ABC_TM1F"/>
    <property type="match status" value="1"/>
</dbReference>
<feature type="transmembrane region" description="Helical" evidence="7">
    <location>
        <begin position="176"/>
        <end position="194"/>
    </location>
</feature>
<keyword evidence="3" id="KW-0547">Nucleotide-binding</keyword>
<dbReference type="GO" id="GO:0005524">
    <property type="term" value="F:ATP binding"/>
    <property type="evidence" value="ECO:0007669"/>
    <property type="project" value="UniProtKB-KW"/>
</dbReference>
<evidence type="ECO:0000256" key="6">
    <source>
        <dbReference type="ARBA" id="ARBA00023136"/>
    </source>
</evidence>
<evidence type="ECO:0000313" key="11">
    <source>
        <dbReference type="Proteomes" id="UP001580928"/>
    </source>
</evidence>